<evidence type="ECO:0000313" key="21">
    <source>
        <dbReference type="EMBL" id="QQX28272.1"/>
    </source>
</evidence>
<keyword evidence="12 19" id="KW-1133">Transmembrane helix</keyword>
<evidence type="ECO:0000256" key="9">
    <source>
        <dbReference type="ARBA" id="ARBA00022792"/>
    </source>
</evidence>
<evidence type="ECO:0000256" key="2">
    <source>
        <dbReference type="ARBA" id="ARBA00004448"/>
    </source>
</evidence>
<evidence type="ECO:0000256" key="12">
    <source>
        <dbReference type="ARBA" id="ARBA00022989"/>
    </source>
</evidence>
<feature type="transmembrane region" description="Helical" evidence="19">
    <location>
        <begin position="73"/>
        <end position="93"/>
    </location>
</feature>
<evidence type="ECO:0000259" key="20">
    <source>
        <dbReference type="Pfam" id="PF00361"/>
    </source>
</evidence>
<evidence type="ECO:0000256" key="17">
    <source>
        <dbReference type="ARBA" id="ARBA00031028"/>
    </source>
</evidence>
<feature type="transmembrane region" description="Helical" evidence="19">
    <location>
        <begin position="17"/>
        <end position="36"/>
    </location>
</feature>
<dbReference type="InterPro" id="IPR001750">
    <property type="entry name" value="ND/Mrp_TM"/>
</dbReference>
<keyword evidence="9" id="KW-0999">Mitochondrion inner membrane</keyword>
<dbReference type="PANTHER" id="PTHR46552:SF1">
    <property type="entry name" value="NADH-UBIQUINONE OXIDOREDUCTASE CHAIN 2"/>
    <property type="match status" value="1"/>
</dbReference>
<protein>
    <recommendedName>
        <fullName evidence="5">NADH-ubiquinone oxidoreductase chain 2</fullName>
        <ecNumber evidence="4">7.1.1.2</ecNumber>
    </recommendedName>
    <alternativeName>
        <fullName evidence="17">NADH dehydrogenase subunit 2</fullName>
    </alternativeName>
</protein>
<evidence type="ECO:0000256" key="18">
    <source>
        <dbReference type="ARBA" id="ARBA00049551"/>
    </source>
</evidence>
<keyword evidence="14" id="KW-0830">Ubiquinone</keyword>
<geneLocation type="mitochondrion" evidence="21"/>
<evidence type="ECO:0000256" key="7">
    <source>
        <dbReference type="ARBA" id="ARBA00022660"/>
    </source>
</evidence>
<feature type="domain" description="NADH:quinone oxidoreductase/Mrp antiporter transmembrane" evidence="20">
    <location>
        <begin position="80"/>
        <end position="256"/>
    </location>
</feature>
<feature type="transmembrane region" description="Helical" evidence="19">
    <location>
        <begin position="213"/>
        <end position="236"/>
    </location>
</feature>
<dbReference type="AlphaFoldDB" id="A0A7U0M8D1"/>
<evidence type="ECO:0000256" key="16">
    <source>
        <dbReference type="ARBA" id="ARBA00023136"/>
    </source>
</evidence>
<comment type="subcellular location">
    <subcellularLocation>
        <location evidence="2">Mitochondrion inner membrane</location>
        <topology evidence="2">Multi-pass membrane protein</topology>
    </subcellularLocation>
</comment>
<evidence type="ECO:0000256" key="15">
    <source>
        <dbReference type="ARBA" id="ARBA00023128"/>
    </source>
</evidence>
<evidence type="ECO:0000256" key="11">
    <source>
        <dbReference type="ARBA" id="ARBA00022982"/>
    </source>
</evidence>
<keyword evidence="8 19" id="KW-0812">Transmembrane</keyword>
<name>A0A7U0M8D1_9ARAC</name>
<sequence length="311" mass="36434">MFMYLVSFVMVMSSNDWFFVWMGLEINMMSFLILIYRRYSLGVIESCLKYFFIQSLGSVILITMFYIDYDILSGITSLILCLKVGAGPFFFWFPSVCSGLNWMSCYMLMLFQKILPLMLMVMFSHWILWYVVWVGLLVGVFGSFNQCNIKQLMAYSSIHHLGWIMLIMMKGGLDWLIYIMLYGLVLLCLVILFMEGEITDFSMMSSSDSKVWFLFGMMSMAGIPPFLGFYLSWMALYNIMDLSLMYLMFLVMVSVVMLYVYMRVIYSVMLDYNYYNCIMVGYFYNYYGYYSDLISVMGIIGGVLMGLYLLL</sequence>
<feature type="transmembrane region" description="Helical" evidence="19">
    <location>
        <begin position="127"/>
        <end position="145"/>
    </location>
</feature>
<dbReference type="InterPro" id="IPR050175">
    <property type="entry name" value="Complex_I_Subunit_2"/>
</dbReference>
<keyword evidence="16 19" id="KW-0472">Membrane</keyword>
<feature type="transmembrane region" description="Helical" evidence="19">
    <location>
        <begin position="100"/>
        <end position="121"/>
    </location>
</feature>
<evidence type="ECO:0000256" key="13">
    <source>
        <dbReference type="ARBA" id="ARBA00023027"/>
    </source>
</evidence>
<feature type="transmembrane region" description="Helical" evidence="19">
    <location>
        <begin position="48"/>
        <end position="67"/>
    </location>
</feature>
<proteinExistence type="inferred from homology"/>
<keyword evidence="6" id="KW-0813">Transport</keyword>
<feature type="transmembrane region" description="Helical" evidence="19">
    <location>
        <begin position="293"/>
        <end position="310"/>
    </location>
</feature>
<reference evidence="21" key="1">
    <citation type="submission" date="2020-07" db="EMBL/GenBank/DDBJ databases">
        <title>The Complete Mitochondrial Genome of the Endemic Jumping Spider Phanuelus gladstone.</title>
        <authorList>
            <person name="Manu Thomas M."/>
            <person name="Chitra M."/>
            <person name="Caleb J.T.D."/>
            <person name="Soreiphy M."/>
        </authorList>
    </citation>
    <scope>NUCLEOTIDE SEQUENCE</scope>
</reference>
<dbReference type="GO" id="GO:0006120">
    <property type="term" value="P:mitochondrial electron transport, NADH to ubiquinone"/>
    <property type="evidence" value="ECO:0007669"/>
    <property type="project" value="TreeGrafter"/>
</dbReference>
<evidence type="ECO:0000256" key="1">
    <source>
        <dbReference type="ARBA" id="ARBA00003257"/>
    </source>
</evidence>
<evidence type="ECO:0000256" key="4">
    <source>
        <dbReference type="ARBA" id="ARBA00012944"/>
    </source>
</evidence>
<dbReference type="GO" id="GO:0005743">
    <property type="term" value="C:mitochondrial inner membrane"/>
    <property type="evidence" value="ECO:0007669"/>
    <property type="project" value="UniProtKB-SubCell"/>
</dbReference>
<keyword evidence="10" id="KW-1278">Translocase</keyword>
<evidence type="ECO:0000256" key="3">
    <source>
        <dbReference type="ARBA" id="ARBA00007012"/>
    </source>
</evidence>
<evidence type="ECO:0000256" key="5">
    <source>
        <dbReference type="ARBA" id="ARBA00021008"/>
    </source>
</evidence>
<evidence type="ECO:0000256" key="8">
    <source>
        <dbReference type="ARBA" id="ARBA00022692"/>
    </source>
</evidence>
<keyword evidence="11" id="KW-0249">Electron transport</keyword>
<dbReference type="EMBL" id="MT773150">
    <property type="protein sequence ID" value="QQX28272.1"/>
    <property type="molecule type" value="Genomic_DNA"/>
</dbReference>
<evidence type="ECO:0000256" key="6">
    <source>
        <dbReference type="ARBA" id="ARBA00022448"/>
    </source>
</evidence>
<dbReference type="EC" id="7.1.1.2" evidence="4"/>
<dbReference type="PANTHER" id="PTHR46552">
    <property type="entry name" value="NADH-UBIQUINONE OXIDOREDUCTASE CHAIN 2"/>
    <property type="match status" value="1"/>
</dbReference>
<evidence type="ECO:0000256" key="19">
    <source>
        <dbReference type="SAM" id="Phobius"/>
    </source>
</evidence>
<dbReference type="GO" id="GO:0008137">
    <property type="term" value="F:NADH dehydrogenase (ubiquinone) activity"/>
    <property type="evidence" value="ECO:0007669"/>
    <property type="project" value="UniProtKB-EC"/>
</dbReference>
<keyword evidence="13" id="KW-0520">NAD</keyword>
<feature type="transmembrane region" description="Helical" evidence="19">
    <location>
        <begin position="175"/>
        <end position="193"/>
    </location>
</feature>
<evidence type="ECO:0000256" key="14">
    <source>
        <dbReference type="ARBA" id="ARBA00023075"/>
    </source>
</evidence>
<comment type="function">
    <text evidence="1">Core subunit of the mitochondrial membrane respiratory chain NADH dehydrogenase (Complex I) that is believed to belong to the minimal assembly required for catalysis. Complex I functions in the transfer of electrons from NADH to the respiratory chain. The immediate electron acceptor for the enzyme is believed to be ubiquinone.</text>
</comment>
<keyword evidence="15 21" id="KW-0496">Mitochondrion</keyword>
<comment type="catalytic activity">
    <reaction evidence="18">
        <text>a ubiquinone + NADH + 5 H(+)(in) = a ubiquinol + NAD(+) + 4 H(+)(out)</text>
        <dbReference type="Rhea" id="RHEA:29091"/>
        <dbReference type="Rhea" id="RHEA-COMP:9565"/>
        <dbReference type="Rhea" id="RHEA-COMP:9566"/>
        <dbReference type="ChEBI" id="CHEBI:15378"/>
        <dbReference type="ChEBI" id="CHEBI:16389"/>
        <dbReference type="ChEBI" id="CHEBI:17976"/>
        <dbReference type="ChEBI" id="CHEBI:57540"/>
        <dbReference type="ChEBI" id="CHEBI:57945"/>
        <dbReference type="EC" id="7.1.1.2"/>
    </reaction>
</comment>
<organism evidence="21">
    <name type="scientific">Phanuelus gladstone</name>
    <dbReference type="NCBI Taxonomy" id="2059714"/>
    <lineage>
        <taxon>Eukaryota</taxon>
        <taxon>Metazoa</taxon>
        <taxon>Ecdysozoa</taxon>
        <taxon>Arthropoda</taxon>
        <taxon>Chelicerata</taxon>
        <taxon>Arachnida</taxon>
        <taxon>Araneae</taxon>
        <taxon>Araneomorphae</taxon>
        <taxon>Entelegynae</taxon>
        <taxon>Dionycha</taxon>
        <taxon>Salticidae</taxon>
        <taxon>Salticinae</taxon>
        <taxon>Salticoida</taxon>
        <taxon>Aelurillini</taxon>
        <taxon>Phanuelus</taxon>
    </lineage>
</organism>
<comment type="similarity">
    <text evidence="3">Belongs to the complex I subunit 2 family.</text>
</comment>
<gene>
    <name evidence="21" type="primary">nad2</name>
</gene>
<evidence type="ECO:0000256" key="10">
    <source>
        <dbReference type="ARBA" id="ARBA00022967"/>
    </source>
</evidence>
<keyword evidence="7" id="KW-0679">Respiratory chain</keyword>
<dbReference type="Pfam" id="PF00361">
    <property type="entry name" value="Proton_antipo_M"/>
    <property type="match status" value="2"/>
</dbReference>
<accession>A0A7U0M8D1</accession>
<feature type="domain" description="NADH:quinone oxidoreductase/Mrp antiporter transmembrane" evidence="20">
    <location>
        <begin position="14"/>
        <end position="63"/>
    </location>
</feature>
<feature type="transmembrane region" description="Helical" evidence="19">
    <location>
        <begin position="242"/>
        <end position="260"/>
    </location>
</feature>